<evidence type="ECO:0000313" key="2">
    <source>
        <dbReference type="Proteomes" id="UP000324815"/>
    </source>
</evidence>
<reference evidence="1" key="1">
    <citation type="submission" date="2019-06" db="EMBL/GenBank/DDBJ databases">
        <title>Complete genome sequence of Klebsiella pneumonaie chi-like phage Soft.</title>
        <authorList>
            <person name="Michalik J.A."/>
            <person name="Kohler B."/>
            <person name="Liu M."/>
            <person name="Gill J."/>
        </authorList>
    </citation>
    <scope>NUCLEOTIDE SEQUENCE [LARGE SCALE GENOMIC DNA]</scope>
</reference>
<organism evidence="1 2">
    <name type="scientific">Klebsiella phage Soft</name>
    <dbReference type="NCBI Taxonomy" id="2601626"/>
    <lineage>
        <taxon>Viruses</taxon>
        <taxon>Duplodnaviria</taxon>
        <taxon>Heunggongvirae</taxon>
        <taxon>Uroviricota</taxon>
        <taxon>Caudoviricetes</taxon>
        <taxon>Casjensviridae</taxon>
        <taxon>Yonseivirus</taxon>
        <taxon>Yonseivirus soft</taxon>
    </lineage>
</organism>
<dbReference type="EMBL" id="MN106244">
    <property type="protein sequence ID" value="QEM42180.1"/>
    <property type="molecule type" value="Genomic_DNA"/>
</dbReference>
<keyword evidence="2" id="KW-1185">Reference proteome</keyword>
<evidence type="ECO:0000313" key="1">
    <source>
        <dbReference type="EMBL" id="QEM42180.1"/>
    </source>
</evidence>
<proteinExistence type="predicted"/>
<sequence length="929" mass="101702">MAGLTDNDALVSSDGLVAHSLTDSTTDASGINPAAGTSSEQFRMVTGLLRAHRIVPRPAAVRLANRILTASVAYLYRGQSSEAGTFIPHYLVGVRHNFTLGNGDVVQPGDAYRISPSAEIEPSTDTDSENRAFRDAYEAFSIGSDVMGENAWTKGRDATVNQVNGSMQYSGLWYTPGAVPVITQFTPGDNGWRSPAYVGKQIGSQWAAQGNTTATGNVLSLMQAAQEAWTSSYPTRVAGLFVPVFYFDAPGSTAYGAANTFGWGGPLDSKGMLDQLVAMRDAADIARLTNTASLKTQAQNIATNALYWFANDRNWTPSNPGIANAWSAAIRKAAVLGYQEGDTVTLPELWFTVPNRLNTDGSFPTPVYEPGLLAVALQAAIAVDKLQRPNNASGSLSTEVARVIEKCVQMFDFTYVTSGVMAGTFSPDPANLKWQGRWHAELLNAIVDLYNWCGQSNNNYTTTQAKARGWITGLLDSAEGLSADPLGGFIYGRSMWPLQPNWKDGMTESVEFSTQIITADSGKEQRLSRRTKPRRTISMRHTLTTADEAAQYQAIIRKRQWRPMLVPQWHMASRTLVAGKVGDAILVLDKEPPATWGVVKALYLVSGDDQQLLNVLRVSGSMVMLRDSLTFPVPRGSDIMPVQYGLLNNDLSSSRAVSTTIEAQVGFTILPQTDTFTVPAVSSYKDLISFIAEQGHRWAAYIRRAAVLNPAVWPTWPPMPSNYTTRMTFELNGDTRMVITRKPNWVSAVTVADAWQYDLIDYYNSAVTPGYAENAGRRTFQAQWTAFTYDEVIDILAVFYALRGAQVACWVPSWSHDLTAAADMPAPNQLRVERNAVIDEEILLDDPSIALMVETFDGSMYCAAATSVTTSVGVSIITLDREFFSALKKTDIMRISLMYRVRQASDSVELTWHARGIAELQTAFITVQE</sequence>
<name>A0A5C1K8G2_9CAUD</name>
<protein>
    <submittedName>
        <fullName evidence="1">Distal tail protein</fullName>
    </submittedName>
</protein>
<dbReference type="Proteomes" id="UP000324815">
    <property type="component" value="Segment"/>
</dbReference>
<gene>
    <name evidence="1" type="ORF">CPTSoftv3_062</name>
</gene>
<accession>A0A5C1K8G2</accession>